<dbReference type="PROSITE" id="PS50088">
    <property type="entry name" value="ANK_REPEAT"/>
    <property type="match status" value="2"/>
</dbReference>
<dbReference type="InterPro" id="IPR036770">
    <property type="entry name" value="Ankyrin_rpt-contain_sf"/>
</dbReference>
<dbReference type="AlphaFoldDB" id="W4GSL5"/>
<dbReference type="OrthoDB" id="194358at2759"/>
<dbReference type="PROSITE" id="PS50297">
    <property type="entry name" value="ANK_REP_REGION"/>
    <property type="match status" value="1"/>
</dbReference>
<evidence type="ECO:0000256" key="2">
    <source>
        <dbReference type="ARBA" id="ARBA00023043"/>
    </source>
</evidence>
<dbReference type="RefSeq" id="XP_009827995.1">
    <property type="nucleotide sequence ID" value="XM_009829693.1"/>
</dbReference>
<organism evidence="4">
    <name type="scientific">Aphanomyces astaci</name>
    <name type="common">Crayfish plague agent</name>
    <dbReference type="NCBI Taxonomy" id="112090"/>
    <lineage>
        <taxon>Eukaryota</taxon>
        <taxon>Sar</taxon>
        <taxon>Stramenopiles</taxon>
        <taxon>Oomycota</taxon>
        <taxon>Saprolegniomycetes</taxon>
        <taxon>Saprolegniales</taxon>
        <taxon>Verrucalvaceae</taxon>
        <taxon>Aphanomyces</taxon>
    </lineage>
</organism>
<dbReference type="Pfam" id="PF00023">
    <property type="entry name" value="Ank"/>
    <property type="match status" value="1"/>
</dbReference>
<sequence>MGDATMWSSTHKRHLTKQELQTLRRIQDQTALRDTQCARARSHLKSLVQDTLPNDPTIYAGLYSDSTKWTKDETLVLAVKPLVPLGPADVSGMYHLRSIKHPFPIPGSQVVREKERMSTALAKKLSIGLKIASASAPNLANAVPSAAKSDYQDCLHTLESGKLHFTAQSMLDTLTEQEHLLRVQHDERQHRLASAVGTAQDLATFWRLLVTGRTREAVLLLTEHVFVDINVAVVQNTTDGSITLDPSKSHRCLHIFCREVYSYLSVCSLASTPLMAAARLLNVDVVAALLDRGADPNVPNGNGDSPLHCIWRDIRPNKPHNISVKWTLRASKAVAILDKLLSHGALANTTNVFSETALHCCAKLGIQDAVMKLLHKGADPRIPDRTGHTALDYAKANGFLDVHSAMANFHLIDQARRQCNDMQKAKDIPIHPGHMSLSWSTPPDQLLQQLKLASHRATYLKGHCVTKDGAVVLAPDDDDPIVGSAKSTPKPQ</sequence>
<dbReference type="STRING" id="112090.W4GSL5"/>
<dbReference type="InterPro" id="IPR002110">
    <property type="entry name" value="Ankyrin_rpt"/>
</dbReference>
<dbReference type="SMART" id="SM00248">
    <property type="entry name" value="ANK"/>
    <property type="match status" value="3"/>
</dbReference>
<evidence type="ECO:0000313" key="4">
    <source>
        <dbReference type="EMBL" id="ETV82326.1"/>
    </source>
</evidence>
<feature type="repeat" description="ANK" evidence="3">
    <location>
        <begin position="269"/>
        <end position="301"/>
    </location>
</feature>
<dbReference type="PANTHER" id="PTHR24171">
    <property type="entry name" value="ANKYRIN REPEAT DOMAIN-CONTAINING PROTEIN 39-RELATED"/>
    <property type="match status" value="1"/>
</dbReference>
<proteinExistence type="predicted"/>
<dbReference type="GeneID" id="20806991"/>
<keyword evidence="2 3" id="KW-0040">ANK repeat</keyword>
<name>W4GSL5_APHAT</name>
<keyword evidence="1" id="KW-0677">Repeat</keyword>
<accession>W4GSL5</accession>
<dbReference type="SUPFAM" id="SSF48403">
    <property type="entry name" value="Ankyrin repeat"/>
    <property type="match status" value="1"/>
</dbReference>
<gene>
    <name evidence="4" type="ORF">H257_04995</name>
</gene>
<protein>
    <submittedName>
        <fullName evidence="4">Uncharacterized protein</fullName>
    </submittedName>
</protein>
<feature type="repeat" description="ANK" evidence="3">
    <location>
        <begin position="353"/>
        <end position="385"/>
    </location>
</feature>
<reference evidence="4" key="1">
    <citation type="submission" date="2013-12" db="EMBL/GenBank/DDBJ databases">
        <title>The Genome Sequence of Aphanomyces astaci APO3.</title>
        <authorList>
            <consortium name="The Broad Institute Genomics Platform"/>
            <person name="Russ C."/>
            <person name="Tyler B."/>
            <person name="van West P."/>
            <person name="Dieguez-Uribeondo J."/>
            <person name="Young S.K."/>
            <person name="Zeng Q."/>
            <person name="Gargeya S."/>
            <person name="Fitzgerald M."/>
            <person name="Abouelleil A."/>
            <person name="Alvarado L."/>
            <person name="Chapman S.B."/>
            <person name="Gainer-Dewar J."/>
            <person name="Goldberg J."/>
            <person name="Griggs A."/>
            <person name="Gujja S."/>
            <person name="Hansen M."/>
            <person name="Howarth C."/>
            <person name="Imamovic A."/>
            <person name="Ireland A."/>
            <person name="Larimer J."/>
            <person name="McCowan C."/>
            <person name="Murphy C."/>
            <person name="Pearson M."/>
            <person name="Poon T.W."/>
            <person name="Priest M."/>
            <person name="Roberts A."/>
            <person name="Saif S."/>
            <person name="Shea T."/>
            <person name="Sykes S."/>
            <person name="Wortman J."/>
            <person name="Nusbaum C."/>
            <person name="Birren B."/>
        </authorList>
    </citation>
    <scope>NUCLEOTIDE SEQUENCE [LARGE SCALE GENOMIC DNA]</scope>
    <source>
        <strain evidence="4">APO3</strain>
    </source>
</reference>
<dbReference type="Gene3D" id="1.25.40.20">
    <property type="entry name" value="Ankyrin repeat-containing domain"/>
    <property type="match status" value="2"/>
</dbReference>
<evidence type="ECO:0000256" key="1">
    <source>
        <dbReference type="ARBA" id="ARBA00022737"/>
    </source>
</evidence>
<dbReference type="Pfam" id="PF12796">
    <property type="entry name" value="Ank_2"/>
    <property type="match status" value="1"/>
</dbReference>
<evidence type="ECO:0000256" key="3">
    <source>
        <dbReference type="PROSITE-ProRule" id="PRU00023"/>
    </source>
</evidence>
<dbReference type="VEuPathDB" id="FungiDB:H257_04995"/>
<dbReference type="EMBL" id="KI913122">
    <property type="protein sequence ID" value="ETV82326.1"/>
    <property type="molecule type" value="Genomic_DNA"/>
</dbReference>